<dbReference type="PROSITE" id="PS50943">
    <property type="entry name" value="HTH_CROC1"/>
    <property type="match status" value="1"/>
</dbReference>
<dbReference type="SMART" id="SM00530">
    <property type="entry name" value="HTH_XRE"/>
    <property type="match status" value="1"/>
</dbReference>
<comment type="caution">
    <text evidence="2">The sequence shown here is derived from an EMBL/GenBank/DDBJ whole genome shotgun (WGS) entry which is preliminary data.</text>
</comment>
<evidence type="ECO:0000259" key="1">
    <source>
        <dbReference type="PROSITE" id="PS50943"/>
    </source>
</evidence>
<evidence type="ECO:0000313" key="3">
    <source>
        <dbReference type="Proteomes" id="UP000618818"/>
    </source>
</evidence>
<dbReference type="InterPro" id="IPR001387">
    <property type="entry name" value="Cro/C1-type_HTH"/>
</dbReference>
<proteinExistence type="predicted"/>
<dbReference type="Pfam" id="PF01381">
    <property type="entry name" value="HTH_3"/>
    <property type="match status" value="1"/>
</dbReference>
<dbReference type="RefSeq" id="WP_191195730.1">
    <property type="nucleotide sequence ID" value="NZ_JACXYZ010000002.1"/>
</dbReference>
<feature type="domain" description="HTH cro/C1-type" evidence="1">
    <location>
        <begin position="34"/>
        <end position="88"/>
    </location>
</feature>
<organism evidence="2 3">
    <name type="scientific">Nocardioides cavernae</name>
    <dbReference type="NCBI Taxonomy" id="1921566"/>
    <lineage>
        <taxon>Bacteria</taxon>
        <taxon>Bacillati</taxon>
        <taxon>Actinomycetota</taxon>
        <taxon>Actinomycetes</taxon>
        <taxon>Propionibacteriales</taxon>
        <taxon>Nocardioidaceae</taxon>
        <taxon>Nocardioides</taxon>
    </lineage>
</organism>
<dbReference type="CDD" id="cd00093">
    <property type="entry name" value="HTH_XRE"/>
    <property type="match status" value="1"/>
</dbReference>
<evidence type="ECO:0000313" key="2">
    <source>
        <dbReference type="EMBL" id="MBD3925868.1"/>
    </source>
</evidence>
<dbReference type="InterPro" id="IPR010982">
    <property type="entry name" value="Lambda_DNA-bd_dom_sf"/>
</dbReference>
<dbReference type="Gene3D" id="1.10.260.40">
    <property type="entry name" value="lambda repressor-like DNA-binding domains"/>
    <property type="match status" value="1"/>
</dbReference>
<reference evidence="2 3" key="1">
    <citation type="submission" date="2020-09" db="EMBL/GenBank/DDBJ databases">
        <title>novel species in genus Nocardioides.</title>
        <authorList>
            <person name="Zhang G."/>
        </authorList>
    </citation>
    <scope>NUCLEOTIDE SEQUENCE [LARGE SCALE GENOMIC DNA]</scope>
    <source>
        <strain evidence="2 3">KCTC 39551</strain>
    </source>
</reference>
<gene>
    <name evidence="2" type="ORF">IEZ26_14640</name>
</gene>
<dbReference type="SUPFAM" id="SSF47413">
    <property type="entry name" value="lambda repressor-like DNA-binding domains"/>
    <property type="match status" value="1"/>
</dbReference>
<dbReference type="EMBL" id="JACXYZ010000002">
    <property type="protein sequence ID" value="MBD3925868.1"/>
    <property type="molecule type" value="Genomic_DNA"/>
</dbReference>
<sequence length="206" mass="23441">MSGTTAGVRAADLTEEELVWLHMGPFDGGLAGLIRRIRRILDVSQRGLAELLGVSQSRVARWETERTSPRVSVLQRMLSMAGVAVALHEEESGESVEPMRADGARQRNGSRYPAHVDLRVTGWWVPRAVRRMTSIGYFTSKDRSRRLGLPSVHYRTCPHRKRIERMIFGTPVDHPAFHQLRAEAEHLDDEWQARRPRPWTPPQHAA</sequence>
<keyword evidence="3" id="KW-1185">Reference proteome</keyword>
<protein>
    <submittedName>
        <fullName evidence="2">Helix-turn-helix transcriptional regulator</fullName>
    </submittedName>
</protein>
<name>A0ABR8NCJ6_9ACTN</name>
<dbReference type="Proteomes" id="UP000618818">
    <property type="component" value="Unassembled WGS sequence"/>
</dbReference>
<accession>A0ABR8NCJ6</accession>